<dbReference type="InterPro" id="IPR055473">
    <property type="entry name" value="DUF7045"/>
</dbReference>
<keyword evidence="6" id="KW-1185">Reference proteome</keyword>
<feature type="domain" description="DUF7042" evidence="1">
    <location>
        <begin position="126"/>
        <end position="267"/>
    </location>
</feature>
<dbReference type="Pfam" id="PF23073">
    <property type="entry name" value="DUF7045"/>
    <property type="match status" value="1"/>
</dbReference>
<dbReference type="Proteomes" id="UP001458880">
    <property type="component" value="Unassembled WGS sequence"/>
</dbReference>
<protein>
    <submittedName>
        <fullName evidence="5">Uncharacterized protein</fullName>
    </submittedName>
</protein>
<evidence type="ECO:0000259" key="3">
    <source>
        <dbReference type="Pfam" id="PF23071"/>
    </source>
</evidence>
<dbReference type="InterPro" id="IPR055471">
    <property type="entry name" value="DUF7043"/>
</dbReference>
<accession>A0AAW1KLR9</accession>
<feature type="domain" description="DUF7045" evidence="4">
    <location>
        <begin position="470"/>
        <end position="551"/>
    </location>
</feature>
<proteinExistence type="predicted"/>
<evidence type="ECO:0000313" key="5">
    <source>
        <dbReference type="EMBL" id="KAK9720576.1"/>
    </source>
</evidence>
<dbReference type="PANTHER" id="PTHR22255:SF9">
    <property type="entry name" value="LP06548P"/>
    <property type="match status" value="1"/>
</dbReference>
<reference evidence="5 6" key="1">
    <citation type="journal article" date="2024" name="BMC Genomics">
        <title>De novo assembly and annotation of Popillia japonica's genome with initial clues to its potential as an invasive pest.</title>
        <authorList>
            <person name="Cucini C."/>
            <person name="Boschi S."/>
            <person name="Funari R."/>
            <person name="Cardaioli E."/>
            <person name="Iannotti N."/>
            <person name="Marturano G."/>
            <person name="Paoli F."/>
            <person name="Bruttini M."/>
            <person name="Carapelli A."/>
            <person name="Frati F."/>
            <person name="Nardi F."/>
        </authorList>
    </citation>
    <scope>NUCLEOTIDE SEQUENCE [LARGE SCALE GENOMIC DNA]</scope>
    <source>
        <strain evidence="5">DMR45628</strain>
    </source>
</reference>
<sequence length="600" mass="68045">MSFQCLIVIYLRVVHLHSHNIAYGGCFFPERWVGTWFQSGVRQPIIIEGPRLSSKGMCLGSEGDKFLVVDDKRVCYRCVVIHEKHANVLQYKETFCQSRELLPTLCNSLITGDALLYSMFRENANPVPCPFHGSFTFTYNRGHGECKSPVSSIDTCTEESRLLLSYQACPDIHGSESTDIHGSESTVEELQCLAVWKEGNSRYLVGKVHHSHATSNEDRFRCFVYEKASPSSEAIDGVDYRVAQSGDATCNGLSSATEGSRTMTLKKAPTLSKCRFPMWISNNNHWHTLDYSFTYSFHHKNSTLRITNTSSLEMKIVCAQLKHSTRDESFAIFLTHFTTGCFSGYSCMSFYRRDSHVMEIQIGSHTKRQEDACTPLYFNRTSLPFTTLVTSSPEPRQCPYFGKFSVDSMISNKRYIRSLKQSRSFSYFDRNRYFKEKFRSSQDATVGFRNRRIKRVEQRTGCDNEGYSSLIVGCNSIDTMEFRIECPPSDFISSYSCHGQWEENGTNYLITTPLSRSSYGARRYCFIYKEHNPGTVLFSTSPDNCERSVNPGISGELIFNVTNAGKCMEVSGSEKIEASTMAIIVLLVGTFLHSIVNNSR</sequence>
<evidence type="ECO:0000259" key="2">
    <source>
        <dbReference type="Pfam" id="PF23070"/>
    </source>
</evidence>
<dbReference type="EMBL" id="JASPKY010000209">
    <property type="protein sequence ID" value="KAK9720576.1"/>
    <property type="molecule type" value="Genomic_DNA"/>
</dbReference>
<dbReference type="Pfam" id="PF23070">
    <property type="entry name" value="DUF7043"/>
    <property type="match status" value="1"/>
</dbReference>
<gene>
    <name evidence="5" type="ORF">QE152_g21980</name>
</gene>
<dbReference type="InterPro" id="IPR055472">
    <property type="entry name" value="DUF7044"/>
</dbReference>
<dbReference type="GO" id="GO:0061909">
    <property type="term" value="P:autophagosome-lysosome fusion"/>
    <property type="evidence" value="ECO:0007669"/>
    <property type="project" value="TreeGrafter"/>
</dbReference>
<comment type="caution">
    <text evidence="5">The sequence shown here is derived from an EMBL/GenBank/DDBJ whole genome shotgun (WGS) entry which is preliminary data.</text>
</comment>
<name>A0AAW1KLR9_POPJA</name>
<evidence type="ECO:0000259" key="4">
    <source>
        <dbReference type="Pfam" id="PF23073"/>
    </source>
</evidence>
<feature type="domain" description="DUF7044" evidence="3">
    <location>
        <begin position="25"/>
        <end position="107"/>
    </location>
</feature>
<organism evidence="5 6">
    <name type="scientific">Popillia japonica</name>
    <name type="common">Japanese beetle</name>
    <dbReference type="NCBI Taxonomy" id="7064"/>
    <lineage>
        <taxon>Eukaryota</taxon>
        <taxon>Metazoa</taxon>
        <taxon>Ecdysozoa</taxon>
        <taxon>Arthropoda</taxon>
        <taxon>Hexapoda</taxon>
        <taxon>Insecta</taxon>
        <taxon>Pterygota</taxon>
        <taxon>Neoptera</taxon>
        <taxon>Endopterygota</taxon>
        <taxon>Coleoptera</taxon>
        <taxon>Polyphaga</taxon>
        <taxon>Scarabaeiformia</taxon>
        <taxon>Scarabaeidae</taxon>
        <taxon>Rutelinae</taxon>
        <taxon>Popillia</taxon>
    </lineage>
</organism>
<evidence type="ECO:0000259" key="1">
    <source>
        <dbReference type="Pfam" id="PF23069"/>
    </source>
</evidence>
<dbReference type="AlphaFoldDB" id="A0AAW1KLR9"/>
<dbReference type="Pfam" id="PF23071">
    <property type="entry name" value="DUF7044"/>
    <property type="match status" value="1"/>
</dbReference>
<feature type="domain" description="DUF7043" evidence="2">
    <location>
        <begin position="272"/>
        <end position="381"/>
    </location>
</feature>
<dbReference type="InterPro" id="IPR055470">
    <property type="entry name" value="DUF7042"/>
</dbReference>
<evidence type="ECO:0000313" key="6">
    <source>
        <dbReference type="Proteomes" id="UP001458880"/>
    </source>
</evidence>
<dbReference type="PANTHER" id="PTHR22255">
    <property type="entry name" value="LP06548P"/>
    <property type="match status" value="1"/>
</dbReference>
<dbReference type="Pfam" id="PF23069">
    <property type="entry name" value="DUF7042"/>
    <property type="match status" value="1"/>
</dbReference>